<reference evidence="19 20" key="1">
    <citation type="submission" date="2015-08" db="EMBL/GenBank/DDBJ databases">
        <title>Investigation of the bacterial diversity of lava forest soil.</title>
        <authorList>
            <person name="Lee J.S."/>
        </authorList>
    </citation>
    <scope>NUCLEOTIDE SEQUENCE [LARGE SCALE GENOMIC DNA]</scope>
    <source>
        <strain evidence="19 20">GJW-30</strain>
    </source>
</reference>
<keyword evidence="20" id="KW-1185">Reference proteome</keyword>
<dbReference type="OrthoDB" id="9805716at2"/>
<feature type="transmembrane region" description="Helical" evidence="16">
    <location>
        <begin position="27"/>
        <end position="45"/>
    </location>
</feature>
<dbReference type="RefSeq" id="WP_096351021.1">
    <property type="nucleotide sequence ID" value="NZ_AP014946.1"/>
</dbReference>
<dbReference type="PANTHER" id="PTHR33445:SF1">
    <property type="entry name" value="ATP SYNTHASE SUBUNIT B"/>
    <property type="match status" value="1"/>
</dbReference>
<dbReference type="Proteomes" id="UP000236884">
    <property type="component" value="Chromosome"/>
</dbReference>
<evidence type="ECO:0000256" key="12">
    <source>
        <dbReference type="ARBA" id="ARBA00023310"/>
    </source>
</evidence>
<dbReference type="InterPro" id="IPR050059">
    <property type="entry name" value="ATP_synthase_B_chain"/>
</dbReference>
<comment type="similarity">
    <text evidence="2 16 17">Belongs to the ATPase B chain family.</text>
</comment>
<comment type="subunit">
    <text evidence="15 16">F-type ATPases have 2 components, F(1) - the catalytic core - and F(0) - the membrane proton channel. F(1) has five subunits: alpha(3), beta(3), gamma(1), delta(1), epsilon(1). F(0) has three main subunits: a(1), b(2) and c(10-14). The alpha and beta chains form an alternating ring which encloses part of the gamma chain. F(1) is attached to F(0) by a central stalk formed by the gamma and epsilon chains, while a peripheral stalk is formed by the delta and b chains.</text>
</comment>
<protein>
    <recommendedName>
        <fullName evidence="16">ATP synthase subunit b</fullName>
    </recommendedName>
    <alternativeName>
        <fullName evidence="16">ATP synthase F(0) sector subunit b</fullName>
    </alternativeName>
    <alternativeName>
        <fullName evidence="16">ATPase subunit I</fullName>
    </alternativeName>
    <alternativeName>
        <fullName evidence="16">F-type ATPase subunit b</fullName>
        <shortName evidence="16">F-ATPase subunit b</shortName>
    </alternativeName>
</protein>
<evidence type="ECO:0000256" key="16">
    <source>
        <dbReference type="HAMAP-Rule" id="MF_01398"/>
    </source>
</evidence>
<dbReference type="HAMAP" id="MF_01398">
    <property type="entry name" value="ATP_synth_b_bprime"/>
    <property type="match status" value="1"/>
</dbReference>
<keyword evidence="12 16" id="KW-0066">ATP synthesis</keyword>
<gene>
    <name evidence="19" type="primary">atpF2</name>
    <name evidence="16" type="synonym">atpF</name>
    <name evidence="19" type="ORF">GJW-30_1_00402</name>
</gene>
<evidence type="ECO:0000256" key="4">
    <source>
        <dbReference type="ARBA" id="ARBA00022475"/>
    </source>
</evidence>
<dbReference type="CDD" id="cd06503">
    <property type="entry name" value="ATP-synt_Fo_b"/>
    <property type="match status" value="1"/>
</dbReference>
<dbReference type="InterPro" id="IPR002146">
    <property type="entry name" value="ATP_synth_b/b'su_bac/chlpt"/>
</dbReference>
<keyword evidence="7 16" id="KW-0812">Transmembrane</keyword>
<evidence type="ECO:0000256" key="6">
    <source>
        <dbReference type="ARBA" id="ARBA00022547"/>
    </source>
</evidence>
<name>A0A0S3PPN8_9BRAD</name>
<accession>A0A0S3PPN8</accession>
<dbReference type="Pfam" id="PF00430">
    <property type="entry name" value="ATP-synt_B"/>
    <property type="match status" value="1"/>
</dbReference>
<evidence type="ECO:0000256" key="8">
    <source>
        <dbReference type="ARBA" id="ARBA00022781"/>
    </source>
</evidence>
<evidence type="ECO:0000313" key="20">
    <source>
        <dbReference type="Proteomes" id="UP000236884"/>
    </source>
</evidence>
<evidence type="ECO:0000256" key="3">
    <source>
        <dbReference type="ARBA" id="ARBA00022448"/>
    </source>
</evidence>
<evidence type="ECO:0000256" key="9">
    <source>
        <dbReference type="ARBA" id="ARBA00022989"/>
    </source>
</evidence>
<evidence type="ECO:0000313" key="19">
    <source>
        <dbReference type="EMBL" id="BAT57892.1"/>
    </source>
</evidence>
<evidence type="ECO:0000256" key="7">
    <source>
        <dbReference type="ARBA" id="ARBA00022692"/>
    </source>
</evidence>
<keyword evidence="4 16" id="KW-1003">Cell membrane</keyword>
<comment type="function">
    <text evidence="14">Component of the F(0) channel, it forms part of the peripheral stalk, linking F(1) to F(0). The b'-subunit is a diverged and duplicated form of b found in plants and photosynthetic bacteria.</text>
</comment>
<feature type="coiled-coil region" evidence="18">
    <location>
        <begin position="108"/>
        <end position="139"/>
    </location>
</feature>
<keyword evidence="5" id="KW-0997">Cell inner membrane</keyword>
<evidence type="ECO:0000256" key="18">
    <source>
        <dbReference type="SAM" id="Coils"/>
    </source>
</evidence>
<evidence type="ECO:0000256" key="10">
    <source>
        <dbReference type="ARBA" id="ARBA00023065"/>
    </source>
</evidence>
<evidence type="ECO:0000256" key="5">
    <source>
        <dbReference type="ARBA" id="ARBA00022519"/>
    </source>
</evidence>
<comment type="subcellular location">
    <subcellularLocation>
        <location evidence="1">Cell inner membrane</location>
        <topology evidence="1">Single-pass membrane protein</topology>
    </subcellularLocation>
    <subcellularLocation>
        <location evidence="16">Cell membrane</location>
        <topology evidence="16">Single-pass membrane protein</topology>
    </subcellularLocation>
</comment>
<keyword evidence="8 16" id="KW-0375">Hydrogen ion transport</keyword>
<dbReference type="GO" id="GO:0046933">
    <property type="term" value="F:proton-transporting ATP synthase activity, rotational mechanism"/>
    <property type="evidence" value="ECO:0007669"/>
    <property type="project" value="UniProtKB-UniRule"/>
</dbReference>
<dbReference type="AlphaFoldDB" id="A0A0S3PPN8"/>
<keyword evidence="10 16" id="KW-0406">Ion transport</keyword>
<dbReference type="KEGG" id="vgo:GJW-30_1_00402"/>
<evidence type="ECO:0000256" key="11">
    <source>
        <dbReference type="ARBA" id="ARBA00023136"/>
    </source>
</evidence>
<proteinExistence type="inferred from homology"/>
<keyword evidence="6 16" id="KW-0138">CF(0)</keyword>
<evidence type="ECO:0000256" key="13">
    <source>
        <dbReference type="ARBA" id="ARBA00025198"/>
    </source>
</evidence>
<evidence type="ECO:0000256" key="14">
    <source>
        <dbReference type="ARBA" id="ARBA00025614"/>
    </source>
</evidence>
<dbReference type="GO" id="GO:0045259">
    <property type="term" value="C:proton-transporting ATP synthase complex"/>
    <property type="evidence" value="ECO:0007669"/>
    <property type="project" value="UniProtKB-KW"/>
</dbReference>
<dbReference type="GO" id="GO:0046961">
    <property type="term" value="F:proton-transporting ATPase activity, rotational mechanism"/>
    <property type="evidence" value="ECO:0007669"/>
    <property type="project" value="TreeGrafter"/>
</dbReference>
<evidence type="ECO:0000256" key="17">
    <source>
        <dbReference type="RuleBase" id="RU003848"/>
    </source>
</evidence>
<evidence type="ECO:0000256" key="15">
    <source>
        <dbReference type="ARBA" id="ARBA00025830"/>
    </source>
</evidence>
<evidence type="ECO:0000256" key="2">
    <source>
        <dbReference type="ARBA" id="ARBA00005513"/>
    </source>
</evidence>
<keyword evidence="9 16" id="KW-1133">Transmembrane helix</keyword>
<keyword evidence="18" id="KW-0175">Coiled coil</keyword>
<organism evidence="19 20">
    <name type="scientific">Variibacter gotjawalensis</name>
    <dbReference type="NCBI Taxonomy" id="1333996"/>
    <lineage>
        <taxon>Bacteria</taxon>
        <taxon>Pseudomonadati</taxon>
        <taxon>Pseudomonadota</taxon>
        <taxon>Alphaproteobacteria</taxon>
        <taxon>Hyphomicrobiales</taxon>
        <taxon>Nitrobacteraceae</taxon>
        <taxon>Variibacter</taxon>
    </lineage>
</organism>
<keyword evidence="11 16" id="KW-0472">Membrane</keyword>
<dbReference type="EMBL" id="AP014946">
    <property type="protein sequence ID" value="BAT57892.1"/>
    <property type="molecule type" value="Genomic_DNA"/>
</dbReference>
<comment type="function">
    <text evidence="13 16">F(1)F(0) ATP synthase produces ATP from ADP in the presence of a proton or sodium gradient. F-type ATPases consist of two structural domains, F(1) containing the extramembraneous catalytic core and F(0) containing the membrane proton channel, linked together by a central stalk and a peripheral stalk. During catalysis, ATP synthesis in the catalytic domain of F(1) is coupled via a rotary mechanism of the central stalk subunits to proton translocation.</text>
</comment>
<dbReference type="PANTHER" id="PTHR33445">
    <property type="entry name" value="ATP SYNTHASE SUBUNIT B', CHLOROPLASTIC"/>
    <property type="match status" value="1"/>
</dbReference>
<evidence type="ECO:0000256" key="1">
    <source>
        <dbReference type="ARBA" id="ARBA00004377"/>
    </source>
</evidence>
<dbReference type="GO" id="GO:0005886">
    <property type="term" value="C:plasma membrane"/>
    <property type="evidence" value="ECO:0007669"/>
    <property type="project" value="UniProtKB-SubCell"/>
</dbReference>
<sequence length="179" mass="18900">MATPTQGHGSTQASGKPAFPPFEKEHFVSQLIWLAIAFVILYWLMSKIAVPRVAGILADRRARIEGDLAQAQKARDEAEAAGVAYEKSLAEARGRAQTIANETRDKFAAEAETARKSLEAQLNAKLADAEKSIAATKATAMTNVRGISVDTASAIVERLTGAAPAGPSVNDAVDRALKG</sequence>
<keyword evidence="3 16" id="KW-0813">Transport</keyword>